<organism evidence="2 3">
    <name type="scientific">Pectobacterium parmentieri</name>
    <dbReference type="NCBI Taxonomy" id="1905730"/>
    <lineage>
        <taxon>Bacteria</taxon>
        <taxon>Pseudomonadati</taxon>
        <taxon>Pseudomonadota</taxon>
        <taxon>Gammaproteobacteria</taxon>
        <taxon>Enterobacterales</taxon>
        <taxon>Pectobacteriaceae</taxon>
        <taxon>Pectobacterium</taxon>
    </lineage>
</organism>
<proteinExistence type="predicted"/>
<dbReference type="RefSeq" id="WP_050512646.1">
    <property type="nucleotide sequence ID" value="NZ_CP015749.1"/>
</dbReference>
<feature type="domain" description="DUF5710" evidence="1">
    <location>
        <begin position="3"/>
        <end position="46"/>
    </location>
</feature>
<evidence type="ECO:0000313" key="3">
    <source>
        <dbReference type="Proteomes" id="UP000269665"/>
    </source>
</evidence>
<comment type="caution">
    <text evidence="2">The sequence shown here is derived from an EMBL/GenBank/DDBJ whole genome shotgun (WGS) entry which is preliminary data.</text>
</comment>
<evidence type="ECO:0000259" key="1">
    <source>
        <dbReference type="Pfam" id="PF18974"/>
    </source>
</evidence>
<dbReference type="Pfam" id="PF18974">
    <property type="entry name" value="DUF5710"/>
    <property type="match status" value="1"/>
</dbReference>
<dbReference type="KEGG" id="ppar:A8F97_10010"/>
<sequence>MSRLILNVPFSEKDDAKQKGARWDPELKKWYVPTGKSSLQFIPWIPELTDNKKYHLFNEYYFIGENERLCWKCGELISLFAFCLPRGHKYLTIDYLDPDDEAIEDSSEWSYYDNYLFRGKSDGTCYSWSTSPCFSGVANITDVTPRALGYIRHFTTNWRPGNSKMAGYSYYANHCPHCSRLQGDFMIFSEPGGAFLPSTQKEASKIKLHKIDEPVFLKGGTCFTTCDFYEDMTHVI</sequence>
<dbReference type="Proteomes" id="UP000269665">
    <property type="component" value="Unassembled WGS sequence"/>
</dbReference>
<protein>
    <recommendedName>
        <fullName evidence="1">DUF5710 domain-containing protein</fullName>
    </recommendedName>
</protein>
<dbReference type="GeneID" id="45849796"/>
<evidence type="ECO:0000313" key="2">
    <source>
        <dbReference type="EMBL" id="RKO75746.1"/>
    </source>
</evidence>
<dbReference type="AlphaFoldDB" id="A0A8B3F4R3"/>
<gene>
    <name evidence="2" type="ORF">C5E00_02595</name>
</gene>
<name>A0A8B3F4R3_PECPM</name>
<reference evidence="2 3" key="1">
    <citation type="journal article" date="2018" name="BMC Genomics">
        <title>High genomic variability in the plant pathogenic bacterium Pectobacterium parmentieri deciphered from de novo assembled complete genomes.</title>
        <authorList>
            <person name="Zoledowska S."/>
            <person name="Motyka-Pomagruk A."/>
            <person name="Sledz W."/>
            <person name="Mengoni A."/>
            <person name="Lojkowska E."/>
        </authorList>
    </citation>
    <scope>NUCLEOTIDE SEQUENCE [LARGE SCALE GENOMIC DNA]</scope>
    <source>
        <strain evidence="2 3">IFB5626</strain>
    </source>
</reference>
<dbReference type="EMBL" id="PSZG01000001">
    <property type="protein sequence ID" value="RKO75746.1"/>
    <property type="molecule type" value="Genomic_DNA"/>
</dbReference>
<accession>A0A8B3F4R3</accession>
<dbReference type="OrthoDB" id="9792687at2"/>
<dbReference type="InterPro" id="IPR043764">
    <property type="entry name" value="DUF5710"/>
</dbReference>